<dbReference type="InterPro" id="IPR020855">
    <property type="entry name" value="Ureohydrolase_Mn_BS"/>
</dbReference>
<dbReference type="SUPFAM" id="SSF52768">
    <property type="entry name" value="Arginase/deacetylase"/>
    <property type="match status" value="1"/>
</dbReference>
<evidence type="ECO:0000256" key="4">
    <source>
        <dbReference type="PIRSR" id="PIRSR036979-1"/>
    </source>
</evidence>
<name>A0A550C901_9AGAR</name>
<dbReference type="OrthoDB" id="288726at2759"/>
<feature type="binding site" evidence="4">
    <location>
        <position position="215"/>
    </location>
    <ligand>
        <name>Mn(2+)</name>
        <dbReference type="ChEBI" id="CHEBI:29035"/>
        <label>1</label>
    </ligand>
</feature>
<comment type="caution">
    <text evidence="7">The sequence shown here is derived from an EMBL/GenBank/DDBJ whole genome shotgun (WGS) entry which is preliminary data.</text>
</comment>
<sequence length="397" mass="42730">MQVLRLLPIVLASIALASQVPLSAPAAARAVDVSKEPWTSKYGSQEDLGYSGPLSFSHMPYTRCLDDASAQFDIAILGFPFDTTVSYRPGARFGPYGIRSGSRRQRPEGWTLAWGKSPVELGATMIDCGDVPLSAYDNEKALDQMEAAYTTLLGRPVASGATATGITARSASLALDGVAHPAIVTLGGDHTITLPILRSLSKYYGKISVIHFDSHFDTGKSGNSTKYERVTHGSYFTVAYEEGCMTDRSVHGGIRQKMRDQQSVRHDEEVGFQVISAEDIDDYGLDNVVKAIRERVGDTAVYLTLDIDVIDPAFAPATGTPEAGGWTVREMKRILRGLTGLNFVGADLVEVAPAYDNADVTSIAAADLVHDFLAMIQMSAPPPKHNGPFLMKGAQEL</sequence>
<dbReference type="CDD" id="cd11592">
    <property type="entry name" value="Agmatinase_PAH"/>
    <property type="match status" value="1"/>
</dbReference>
<evidence type="ECO:0000256" key="6">
    <source>
        <dbReference type="SAM" id="SignalP"/>
    </source>
</evidence>
<dbReference type="GO" id="GO:0033389">
    <property type="term" value="P:putrescine biosynthetic process from arginine, via agmatine"/>
    <property type="evidence" value="ECO:0007669"/>
    <property type="project" value="TreeGrafter"/>
</dbReference>
<evidence type="ECO:0000256" key="1">
    <source>
        <dbReference type="ARBA" id="ARBA00009227"/>
    </source>
</evidence>
<evidence type="ECO:0000313" key="7">
    <source>
        <dbReference type="EMBL" id="TRM61274.1"/>
    </source>
</evidence>
<evidence type="ECO:0000256" key="3">
    <source>
        <dbReference type="ARBA" id="ARBA00022801"/>
    </source>
</evidence>
<dbReference type="STRING" id="97359.A0A550C901"/>
<dbReference type="GO" id="GO:0046872">
    <property type="term" value="F:metal ion binding"/>
    <property type="evidence" value="ECO:0007669"/>
    <property type="project" value="UniProtKB-KW"/>
</dbReference>
<dbReference type="AlphaFoldDB" id="A0A550C901"/>
<dbReference type="PRINTS" id="PR00116">
    <property type="entry name" value="ARGINASE"/>
</dbReference>
<dbReference type="PIRSF" id="PIRSF036979">
    <property type="entry name" value="Arginase"/>
    <property type="match status" value="1"/>
</dbReference>
<dbReference type="GO" id="GO:0008783">
    <property type="term" value="F:agmatinase activity"/>
    <property type="evidence" value="ECO:0007669"/>
    <property type="project" value="TreeGrafter"/>
</dbReference>
<evidence type="ECO:0000256" key="5">
    <source>
        <dbReference type="RuleBase" id="RU003684"/>
    </source>
</evidence>
<dbReference type="Pfam" id="PF00491">
    <property type="entry name" value="Arginase"/>
    <property type="match status" value="1"/>
</dbReference>
<accession>A0A550C901</accession>
<evidence type="ECO:0008006" key="9">
    <source>
        <dbReference type="Google" id="ProtNLM"/>
    </source>
</evidence>
<dbReference type="FunFam" id="3.40.800.10:FF:000014">
    <property type="entry name" value="Arginase family protein"/>
    <property type="match status" value="1"/>
</dbReference>
<dbReference type="Gene3D" id="3.40.800.10">
    <property type="entry name" value="Ureohydrolase domain"/>
    <property type="match status" value="1"/>
</dbReference>
<feature type="binding site" evidence="4">
    <location>
        <position position="308"/>
    </location>
    <ligand>
        <name>Mn(2+)</name>
        <dbReference type="ChEBI" id="CHEBI:29035"/>
        <label>1</label>
    </ligand>
</feature>
<evidence type="ECO:0000313" key="8">
    <source>
        <dbReference type="Proteomes" id="UP000320762"/>
    </source>
</evidence>
<comment type="similarity">
    <text evidence="1">Belongs to the arginase family. Agmatinase subfamily.</text>
</comment>
<gene>
    <name evidence="7" type="ORF">BD626DRAFT_570930</name>
</gene>
<evidence type="ECO:0000256" key="2">
    <source>
        <dbReference type="ARBA" id="ARBA00022723"/>
    </source>
</evidence>
<organism evidence="7 8">
    <name type="scientific">Schizophyllum amplum</name>
    <dbReference type="NCBI Taxonomy" id="97359"/>
    <lineage>
        <taxon>Eukaryota</taxon>
        <taxon>Fungi</taxon>
        <taxon>Dikarya</taxon>
        <taxon>Basidiomycota</taxon>
        <taxon>Agaricomycotina</taxon>
        <taxon>Agaricomycetes</taxon>
        <taxon>Agaricomycetidae</taxon>
        <taxon>Agaricales</taxon>
        <taxon>Schizophyllaceae</taxon>
        <taxon>Schizophyllum</taxon>
    </lineage>
</organism>
<dbReference type="EMBL" id="VDMD01000017">
    <property type="protein sequence ID" value="TRM61274.1"/>
    <property type="molecule type" value="Genomic_DNA"/>
</dbReference>
<keyword evidence="2 4" id="KW-0479">Metal-binding</keyword>
<feature type="binding site" evidence="4">
    <location>
        <position position="306"/>
    </location>
    <ligand>
        <name>Mn(2+)</name>
        <dbReference type="ChEBI" id="CHEBI:29035"/>
        <label>1</label>
    </ligand>
</feature>
<feature type="binding site" evidence="4">
    <location>
        <position position="190"/>
    </location>
    <ligand>
        <name>Mn(2+)</name>
        <dbReference type="ChEBI" id="CHEBI:29035"/>
        <label>1</label>
    </ligand>
</feature>
<dbReference type="PANTHER" id="PTHR11358">
    <property type="entry name" value="ARGINASE/AGMATINASE"/>
    <property type="match status" value="1"/>
</dbReference>
<reference evidence="7 8" key="1">
    <citation type="journal article" date="2019" name="New Phytol.">
        <title>Comparative genomics reveals unique wood-decay strategies and fruiting body development in the Schizophyllaceae.</title>
        <authorList>
            <person name="Almasi E."/>
            <person name="Sahu N."/>
            <person name="Krizsan K."/>
            <person name="Balint B."/>
            <person name="Kovacs G.M."/>
            <person name="Kiss B."/>
            <person name="Cseklye J."/>
            <person name="Drula E."/>
            <person name="Henrissat B."/>
            <person name="Nagy I."/>
            <person name="Chovatia M."/>
            <person name="Adam C."/>
            <person name="LaButti K."/>
            <person name="Lipzen A."/>
            <person name="Riley R."/>
            <person name="Grigoriev I.V."/>
            <person name="Nagy L.G."/>
        </authorList>
    </citation>
    <scope>NUCLEOTIDE SEQUENCE [LARGE SCALE GENOMIC DNA]</scope>
    <source>
        <strain evidence="7 8">NL-1724</strain>
    </source>
</reference>
<dbReference type="Proteomes" id="UP000320762">
    <property type="component" value="Unassembled WGS sequence"/>
</dbReference>
<keyword evidence="8" id="KW-1185">Reference proteome</keyword>
<dbReference type="PROSITE" id="PS01053">
    <property type="entry name" value="ARGINASE_1"/>
    <property type="match status" value="1"/>
</dbReference>
<feature type="binding site" evidence="4">
    <location>
        <position position="217"/>
    </location>
    <ligand>
        <name>Mn(2+)</name>
        <dbReference type="ChEBI" id="CHEBI:29035"/>
        <label>1</label>
    </ligand>
</feature>
<keyword evidence="4" id="KW-0464">Manganese</keyword>
<dbReference type="InterPro" id="IPR023696">
    <property type="entry name" value="Ureohydrolase_dom_sf"/>
</dbReference>
<dbReference type="InterPro" id="IPR006035">
    <property type="entry name" value="Ureohydrolase"/>
</dbReference>
<feature type="chain" id="PRO_5021809100" description="Arginase family-domain-containing protein" evidence="6">
    <location>
        <begin position="18"/>
        <end position="397"/>
    </location>
</feature>
<feature type="binding site" evidence="4">
    <location>
        <position position="213"/>
    </location>
    <ligand>
        <name>Mn(2+)</name>
        <dbReference type="ChEBI" id="CHEBI:29035"/>
        <label>1</label>
    </ligand>
</feature>
<dbReference type="PANTHER" id="PTHR11358:SF26">
    <property type="entry name" value="GUANIDINO ACID HYDROLASE, MITOCHONDRIAL"/>
    <property type="match status" value="1"/>
</dbReference>
<feature type="signal peptide" evidence="6">
    <location>
        <begin position="1"/>
        <end position="17"/>
    </location>
</feature>
<keyword evidence="6" id="KW-0732">Signal</keyword>
<protein>
    <recommendedName>
        <fullName evidence="9">Arginase family-domain-containing protein</fullName>
    </recommendedName>
</protein>
<proteinExistence type="inferred from homology"/>
<dbReference type="PROSITE" id="PS51409">
    <property type="entry name" value="ARGINASE_2"/>
    <property type="match status" value="1"/>
</dbReference>
<keyword evidence="3 5" id="KW-0378">Hydrolase</keyword>
<comment type="cofactor">
    <cofactor evidence="4">
        <name>Mn(2+)</name>
        <dbReference type="ChEBI" id="CHEBI:29035"/>
    </cofactor>
    <text evidence="4">Binds 2 manganese ions per subunit.</text>
</comment>